<accession>F5YC14</accession>
<evidence type="ECO:0008006" key="3">
    <source>
        <dbReference type="Google" id="ProtNLM"/>
    </source>
</evidence>
<dbReference type="AlphaFoldDB" id="F5YC14"/>
<dbReference type="Pfam" id="PF08843">
    <property type="entry name" value="AbiEii"/>
    <property type="match status" value="1"/>
</dbReference>
<sequence>MLKELQESDIFRDYFLVGGTSLALQMGHRRSDDIDLFTQNEIDKEMIGAFLFDNYKGKVLVINSQSIIYQVKINDIKVDFVKHPYNLVEPVKENDDIRYLGKKDIAAMKLRAIENSGNRAKDFVDIYYLLKEISLENMFDYYRKKYSAADINSVKRSLGYFDDVPDESWEEVRIIKNKPTVNKIKKTIIDKIIEYDKKYLYK</sequence>
<dbReference type="InParanoid" id="F5YC14"/>
<dbReference type="KEGG" id="taz:TREAZ_1790"/>
<evidence type="ECO:0000313" key="2">
    <source>
        <dbReference type="Proteomes" id="UP000009222"/>
    </source>
</evidence>
<evidence type="ECO:0000313" key="1">
    <source>
        <dbReference type="EMBL" id="AEF82395.1"/>
    </source>
</evidence>
<reference evidence="2" key="1">
    <citation type="submission" date="2009-12" db="EMBL/GenBank/DDBJ databases">
        <title>Complete sequence of Treponema azotonutricium strain ZAS-9.</title>
        <authorList>
            <person name="Tetu S.G."/>
            <person name="Matson E."/>
            <person name="Ren Q."/>
            <person name="Seshadri R."/>
            <person name="Elbourne L."/>
            <person name="Hassan K.A."/>
            <person name="Durkin A."/>
            <person name="Radune D."/>
            <person name="Mohamoud Y."/>
            <person name="Shay R."/>
            <person name="Jin S."/>
            <person name="Zhang X."/>
            <person name="Lucey K."/>
            <person name="Ballor N.R."/>
            <person name="Ottesen E."/>
            <person name="Rosenthal R."/>
            <person name="Allen A."/>
            <person name="Leadbetter J.R."/>
            <person name="Paulsen I.T."/>
        </authorList>
    </citation>
    <scope>NUCLEOTIDE SEQUENCE [LARGE SCALE GENOMIC DNA]</scope>
    <source>
        <strain evidence="2">ATCC BAA-888 / DSM 13862 / ZAS-9</strain>
    </source>
</reference>
<gene>
    <name evidence="1" type="ordered locus">TREAZ_1790</name>
</gene>
<dbReference type="HOGENOM" id="CLU_106275_1_0_12"/>
<reference evidence="1 2" key="2">
    <citation type="journal article" date="2011" name="ISME J.">
        <title>RNA-seq reveals cooperative metabolic interactions between two termite-gut spirochete species in co-culture.</title>
        <authorList>
            <person name="Rosenthal A.Z."/>
            <person name="Matson E.G."/>
            <person name="Eldar A."/>
            <person name="Leadbetter J.R."/>
        </authorList>
    </citation>
    <scope>NUCLEOTIDE SEQUENCE [LARGE SCALE GENOMIC DNA]</scope>
    <source>
        <strain evidence="2">ATCC BAA-888 / DSM 13862 / ZAS-9</strain>
    </source>
</reference>
<protein>
    <recommendedName>
        <fullName evidence="3">Nucleotidyl transferase AbiEii/AbiGii toxin family protein</fullName>
    </recommendedName>
</protein>
<name>F5YC14_LEAAZ</name>
<dbReference type="InterPro" id="IPR014942">
    <property type="entry name" value="AbiEii"/>
</dbReference>
<organism evidence="1 2">
    <name type="scientific">Leadbettera azotonutricia (strain ATCC BAA-888 / DSM 13862 / ZAS-9)</name>
    <name type="common">Treponema azotonutricium</name>
    <dbReference type="NCBI Taxonomy" id="545695"/>
    <lineage>
        <taxon>Bacteria</taxon>
        <taxon>Pseudomonadati</taxon>
        <taxon>Spirochaetota</taxon>
        <taxon>Spirochaetia</taxon>
        <taxon>Spirochaetales</taxon>
        <taxon>Breznakiellaceae</taxon>
        <taxon>Leadbettera</taxon>
    </lineage>
</organism>
<dbReference type="STRING" id="545695.TREAZ_1790"/>
<dbReference type="eggNOG" id="COG2253">
    <property type="taxonomic scope" value="Bacteria"/>
</dbReference>
<dbReference type="EMBL" id="CP001841">
    <property type="protein sequence ID" value="AEF82395.1"/>
    <property type="molecule type" value="Genomic_DNA"/>
</dbReference>
<keyword evidence="2" id="KW-1185">Reference proteome</keyword>
<proteinExistence type="predicted"/>
<dbReference type="Proteomes" id="UP000009222">
    <property type="component" value="Chromosome"/>
</dbReference>